<sequence length="53" mass="5759">MNTDQVNPAPKKVDQAEELKTEGPISEKDEVKAAERKTAKLHKKAARSAKGGK</sequence>
<dbReference type="AlphaFoldDB" id="A0A7D4TM45"/>
<gene>
    <name evidence="2" type="ORF">HQ865_08165</name>
</gene>
<feature type="region of interest" description="Disordered" evidence="1">
    <location>
        <begin position="1"/>
        <end position="53"/>
    </location>
</feature>
<organism evidence="2 3">
    <name type="scientific">Mucilaginibacter mali</name>
    <dbReference type="NCBI Taxonomy" id="2740462"/>
    <lineage>
        <taxon>Bacteria</taxon>
        <taxon>Pseudomonadati</taxon>
        <taxon>Bacteroidota</taxon>
        <taxon>Sphingobacteriia</taxon>
        <taxon>Sphingobacteriales</taxon>
        <taxon>Sphingobacteriaceae</taxon>
        <taxon>Mucilaginibacter</taxon>
    </lineage>
</organism>
<dbReference type="RefSeq" id="WP_173414425.1">
    <property type="nucleotide sequence ID" value="NZ_CP054139.1"/>
</dbReference>
<feature type="compositionally biased region" description="Basic and acidic residues" evidence="1">
    <location>
        <begin position="11"/>
        <end position="38"/>
    </location>
</feature>
<proteinExistence type="predicted"/>
<evidence type="ECO:0000256" key="1">
    <source>
        <dbReference type="SAM" id="MobiDB-lite"/>
    </source>
</evidence>
<protein>
    <submittedName>
        <fullName evidence="2">Uncharacterized protein</fullName>
    </submittedName>
</protein>
<evidence type="ECO:0000313" key="2">
    <source>
        <dbReference type="EMBL" id="QKJ29733.1"/>
    </source>
</evidence>
<reference evidence="2 3" key="1">
    <citation type="submission" date="2020-05" db="EMBL/GenBank/DDBJ databases">
        <title>Mucilaginibacter mali sp. nov.</title>
        <authorList>
            <person name="Kim H.S."/>
            <person name="Lee K.C."/>
            <person name="Suh M.K."/>
            <person name="Kim J.-S."/>
            <person name="Han K.-I."/>
            <person name="Eom M.K."/>
            <person name="Shin Y.K."/>
            <person name="Lee J.-S."/>
        </authorList>
    </citation>
    <scope>NUCLEOTIDE SEQUENCE [LARGE SCALE GENOMIC DNA]</scope>
    <source>
        <strain evidence="2 3">G2-14</strain>
    </source>
</reference>
<name>A0A7D4TM45_9SPHI</name>
<accession>A0A7D4TM45</accession>
<feature type="compositionally biased region" description="Basic residues" evidence="1">
    <location>
        <begin position="39"/>
        <end position="53"/>
    </location>
</feature>
<evidence type="ECO:0000313" key="3">
    <source>
        <dbReference type="Proteomes" id="UP000505355"/>
    </source>
</evidence>
<dbReference type="KEGG" id="mmab:HQ865_08165"/>
<keyword evidence="3" id="KW-1185">Reference proteome</keyword>
<dbReference type="Proteomes" id="UP000505355">
    <property type="component" value="Chromosome"/>
</dbReference>
<dbReference type="EMBL" id="CP054139">
    <property type="protein sequence ID" value="QKJ29733.1"/>
    <property type="molecule type" value="Genomic_DNA"/>
</dbReference>